<dbReference type="Proteomes" id="UP000321393">
    <property type="component" value="Unassembled WGS sequence"/>
</dbReference>
<organism evidence="1 2">
    <name type="scientific">Cucumis melo var. makuwa</name>
    <name type="common">Oriental melon</name>
    <dbReference type="NCBI Taxonomy" id="1194695"/>
    <lineage>
        <taxon>Eukaryota</taxon>
        <taxon>Viridiplantae</taxon>
        <taxon>Streptophyta</taxon>
        <taxon>Embryophyta</taxon>
        <taxon>Tracheophyta</taxon>
        <taxon>Spermatophyta</taxon>
        <taxon>Magnoliopsida</taxon>
        <taxon>eudicotyledons</taxon>
        <taxon>Gunneridae</taxon>
        <taxon>Pentapetalae</taxon>
        <taxon>rosids</taxon>
        <taxon>fabids</taxon>
        <taxon>Cucurbitales</taxon>
        <taxon>Cucurbitaceae</taxon>
        <taxon>Benincaseae</taxon>
        <taxon>Cucumis</taxon>
    </lineage>
</organism>
<evidence type="ECO:0000313" key="2">
    <source>
        <dbReference type="Proteomes" id="UP000321393"/>
    </source>
</evidence>
<dbReference type="EMBL" id="SSTE01004583">
    <property type="protein sequence ID" value="KAA0062350.1"/>
    <property type="molecule type" value="Genomic_DNA"/>
</dbReference>
<comment type="caution">
    <text evidence="1">The sequence shown here is derived from an EMBL/GenBank/DDBJ whole genome shotgun (WGS) entry which is preliminary data.</text>
</comment>
<evidence type="ECO:0000313" key="1">
    <source>
        <dbReference type="EMBL" id="KAA0062350.1"/>
    </source>
</evidence>
<dbReference type="AlphaFoldDB" id="A0A5A7V537"/>
<dbReference type="OrthoDB" id="1729438at2759"/>
<reference evidence="1 2" key="1">
    <citation type="submission" date="2019-08" db="EMBL/GenBank/DDBJ databases">
        <title>Draft genome sequences of two oriental melons (Cucumis melo L. var makuwa).</title>
        <authorList>
            <person name="Kwon S.-Y."/>
        </authorList>
    </citation>
    <scope>NUCLEOTIDE SEQUENCE [LARGE SCALE GENOMIC DNA]</scope>
    <source>
        <strain evidence="2">cv. SW 3</strain>
        <tissue evidence="1">Leaf</tissue>
    </source>
</reference>
<name>A0A5A7V537_CUCMM</name>
<accession>A0A5A7V537</accession>
<sequence>MESSKVRSVIKENSLYDNAGFASSKSKREPHSDMVSVMIANITAKAAMTVMERKINLLRIKLCTFKELAIRAHDMKLSITSRGTNDFLVPEVMKDKKEMNSAKKTVKSVVKESIVVNTTSLKFSKRKEVRAEKKDNGGERHRLTLKERWKKVYPFSDSDIANMLEKLLKNHPVKKCFVLSELILRLAHEKKIELDLEEVAQTNHVAKEEDEDSSRPKRLVTLADFLPTNFFCGHQDKVPKVIMCHNINVAEEERIPPRSPEKEGVLKDPSIMFIADDLLSLSQETKSIFINALLNSGTSSLSASTSTAYKSASYCMSIGFSDDDLLLESKLHNRPLYDVGYV</sequence>
<gene>
    <name evidence="1" type="ORF">E6C27_scaffold154G001140</name>
</gene>
<protein>
    <submittedName>
        <fullName evidence="1">Ty3-gypsy retrotransposon protein</fullName>
    </submittedName>
</protein>
<proteinExistence type="predicted"/>